<feature type="domain" description="Peptidase S1" evidence="5">
    <location>
        <begin position="41"/>
        <end position="268"/>
    </location>
</feature>
<evidence type="ECO:0000313" key="7">
    <source>
        <dbReference type="Proteomes" id="UP000091820"/>
    </source>
</evidence>
<dbReference type="SUPFAM" id="SSF50494">
    <property type="entry name" value="Trypsin-like serine proteases"/>
    <property type="match status" value="1"/>
</dbReference>
<dbReference type="PROSITE" id="PS50240">
    <property type="entry name" value="TRYPSIN_DOM"/>
    <property type="match status" value="1"/>
</dbReference>
<dbReference type="EnsemblMetazoa" id="GBRI044885-RA">
    <property type="protein sequence ID" value="GBRI044885-PA"/>
    <property type="gene ID" value="GBRI044885"/>
</dbReference>
<dbReference type="AlphaFoldDB" id="A0A1A9X5G1"/>
<keyword evidence="1" id="KW-0645">Protease</keyword>
<dbReference type="PANTHER" id="PTHR24276">
    <property type="entry name" value="POLYSERASE-RELATED"/>
    <property type="match status" value="1"/>
</dbReference>
<dbReference type="PANTHER" id="PTHR24276:SF91">
    <property type="entry name" value="AT26814P-RELATED"/>
    <property type="match status" value="1"/>
</dbReference>
<dbReference type="InterPro" id="IPR018114">
    <property type="entry name" value="TRYPSIN_HIS"/>
</dbReference>
<dbReference type="Pfam" id="PF00089">
    <property type="entry name" value="Trypsin"/>
    <property type="match status" value="1"/>
</dbReference>
<evidence type="ECO:0000256" key="3">
    <source>
        <dbReference type="ARBA" id="ARBA00022825"/>
    </source>
</evidence>
<keyword evidence="4" id="KW-1015">Disulfide bond</keyword>
<reference evidence="6" key="2">
    <citation type="submission" date="2020-05" db="UniProtKB">
        <authorList>
            <consortium name="EnsemblMetazoa"/>
        </authorList>
    </citation>
    <scope>IDENTIFICATION</scope>
    <source>
        <strain evidence="6">IAEA</strain>
    </source>
</reference>
<dbReference type="VEuPathDB" id="VectorBase:GBRI044885"/>
<protein>
    <recommendedName>
        <fullName evidence="5">Peptidase S1 domain-containing protein</fullName>
    </recommendedName>
</protein>
<evidence type="ECO:0000313" key="6">
    <source>
        <dbReference type="EnsemblMetazoa" id="GBRI044885-PA"/>
    </source>
</evidence>
<evidence type="ECO:0000256" key="2">
    <source>
        <dbReference type="ARBA" id="ARBA00022801"/>
    </source>
</evidence>
<keyword evidence="2" id="KW-0378">Hydrolase</keyword>
<accession>A0A1A9X5G1</accession>
<dbReference type="Gene3D" id="2.40.10.10">
    <property type="entry name" value="Trypsin-like serine proteases"/>
    <property type="match status" value="1"/>
</dbReference>
<reference evidence="7" key="1">
    <citation type="submission" date="2014-03" db="EMBL/GenBank/DDBJ databases">
        <authorList>
            <person name="Aksoy S."/>
            <person name="Warren W."/>
            <person name="Wilson R.K."/>
        </authorList>
    </citation>
    <scope>NUCLEOTIDE SEQUENCE [LARGE SCALE GENOMIC DNA]</scope>
    <source>
        <strain evidence="7">IAEA</strain>
    </source>
</reference>
<dbReference type="GO" id="GO:0004252">
    <property type="term" value="F:serine-type endopeptidase activity"/>
    <property type="evidence" value="ECO:0007669"/>
    <property type="project" value="InterPro"/>
</dbReference>
<dbReference type="PROSITE" id="PS00134">
    <property type="entry name" value="TRYPSIN_HIS"/>
    <property type="match status" value="1"/>
</dbReference>
<dbReference type="InterPro" id="IPR050430">
    <property type="entry name" value="Peptidase_S1"/>
</dbReference>
<evidence type="ECO:0000256" key="4">
    <source>
        <dbReference type="ARBA" id="ARBA00023157"/>
    </source>
</evidence>
<dbReference type="GO" id="GO:0006508">
    <property type="term" value="P:proteolysis"/>
    <property type="evidence" value="ECO:0007669"/>
    <property type="project" value="UniProtKB-KW"/>
</dbReference>
<organism evidence="6 7">
    <name type="scientific">Glossina brevipalpis</name>
    <dbReference type="NCBI Taxonomy" id="37001"/>
    <lineage>
        <taxon>Eukaryota</taxon>
        <taxon>Metazoa</taxon>
        <taxon>Ecdysozoa</taxon>
        <taxon>Arthropoda</taxon>
        <taxon>Hexapoda</taxon>
        <taxon>Insecta</taxon>
        <taxon>Pterygota</taxon>
        <taxon>Neoptera</taxon>
        <taxon>Endopterygota</taxon>
        <taxon>Diptera</taxon>
        <taxon>Brachycera</taxon>
        <taxon>Muscomorpha</taxon>
        <taxon>Hippoboscoidea</taxon>
        <taxon>Glossinidae</taxon>
        <taxon>Glossina</taxon>
    </lineage>
</organism>
<dbReference type="InterPro" id="IPR043504">
    <property type="entry name" value="Peptidase_S1_PA_chymotrypsin"/>
</dbReference>
<evidence type="ECO:0000259" key="5">
    <source>
        <dbReference type="PROSITE" id="PS50240"/>
    </source>
</evidence>
<dbReference type="InterPro" id="IPR009003">
    <property type="entry name" value="Peptidase_S1_PA"/>
</dbReference>
<keyword evidence="7" id="KW-1185">Reference proteome</keyword>
<sequence length="302" mass="34803">MHFNQRFNKCIKIIILTLLCNEMEKNFVSNFEDTKPYYRNVVSGPLASQNNAQHHVSIRLKERDREFGKGHICSGVLIAPSVVLTAGHCIYNHKKKQSYHSSELIVVMGTLNRYHSTEQTLIYGVTHYYQSSTSHVQNLHNNLVIIMLERDVPTTTETVKMISWENFDNLSKNRNTKNLKVTAFLHNEEGLPLNQLMFLNASITSLSRLDCLKYICVDLSNIHLQDYGAPLIIDNQLIGIMSYSLDKYSTFMFIDITQYTDWIRQNIGDGHHRNSSAWGILGLIALTIFTIKQSKRLQYENK</sequence>
<dbReference type="Proteomes" id="UP000091820">
    <property type="component" value="Unassembled WGS sequence"/>
</dbReference>
<name>A0A1A9X5G1_9MUSC</name>
<evidence type="ECO:0000256" key="1">
    <source>
        <dbReference type="ARBA" id="ARBA00022670"/>
    </source>
</evidence>
<dbReference type="SMART" id="SM00020">
    <property type="entry name" value="Tryp_SPc"/>
    <property type="match status" value="1"/>
</dbReference>
<proteinExistence type="predicted"/>
<keyword evidence="3" id="KW-0720">Serine protease</keyword>
<dbReference type="STRING" id="37001.A0A1A9X5G1"/>
<dbReference type="InterPro" id="IPR001254">
    <property type="entry name" value="Trypsin_dom"/>
</dbReference>